<keyword evidence="3" id="KW-1185">Reference proteome</keyword>
<dbReference type="RefSeq" id="XP_070868626.1">
    <property type="nucleotide sequence ID" value="XM_071008317.1"/>
</dbReference>
<dbReference type="SUPFAM" id="SSF55347">
    <property type="entry name" value="Glyceraldehyde-3-phosphate dehydrogenase-like, C-terminal domain"/>
    <property type="match status" value="1"/>
</dbReference>
<dbReference type="PANTHER" id="PTHR43377:SF12">
    <property type="entry name" value="BINDING ROSSMANN FOLD OXIDOREDUCTASE, PUTATIVE (AFU_ORTHOLOGUE AFUA_3G11840)-RELATED"/>
    <property type="match status" value="1"/>
</dbReference>
<dbReference type="SUPFAM" id="SSF51735">
    <property type="entry name" value="NAD(P)-binding Rossmann-fold domains"/>
    <property type="match status" value="1"/>
</dbReference>
<gene>
    <name evidence="2" type="ORF">VTJ83DRAFT_2086</name>
</gene>
<evidence type="ECO:0000259" key="1">
    <source>
        <dbReference type="Pfam" id="PF01408"/>
    </source>
</evidence>
<dbReference type="Pfam" id="PF01408">
    <property type="entry name" value="GFO_IDH_MocA"/>
    <property type="match status" value="1"/>
</dbReference>
<reference evidence="2 3" key="1">
    <citation type="journal article" date="2024" name="Commun. Biol.">
        <title>Comparative genomic analysis of thermophilic fungi reveals convergent evolutionary adaptations and gene losses.</title>
        <authorList>
            <person name="Steindorff A.S."/>
            <person name="Aguilar-Pontes M.V."/>
            <person name="Robinson A.J."/>
            <person name="Andreopoulos B."/>
            <person name="LaButti K."/>
            <person name="Kuo A."/>
            <person name="Mondo S."/>
            <person name="Riley R."/>
            <person name="Otillar R."/>
            <person name="Haridas S."/>
            <person name="Lipzen A."/>
            <person name="Grimwood J."/>
            <person name="Schmutz J."/>
            <person name="Clum A."/>
            <person name="Reid I.D."/>
            <person name="Moisan M.C."/>
            <person name="Butler G."/>
            <person name="Nguyen T.T.M."/>
            <person name="Dewar K."/>
            <person name="Conant G."/>
            <person name="Drula E."/>
            <person name="Henrissat B."/>
            <person name="Hansel C."/>
            <person name="Singer S."/>
            <person name="Hutchinson M.I."/>
            <person name="de Vries R.P."/>
            <person name="Natvig D.O."/>
            <person name="Powell A.J."/>
            <person name="Tsang A."/>
            <person name="Grigoriev I.V."/>
        </authorList>
    </citation>
    <scope>NUCLEOTIDE SEQUENCE [LARGE SCALE GENOMIC DNA]</scope>
    <source>
        <strain evidence="2 3">ATCC 22073</strain>
    </source>
</reference>
<dbReference type="PANTHER" id="PTHR43377">
    <property type="entry name" value="BILIVERDIN REDUCTASE A"/>
    <property type="match status" value="1"/>
</dbReference>
<evidence type="ECO:0000313" key="2">
    <source>
        <dbReference type="EMBL" id="KAL2269902.1"/>
    </source>
</evidence>
<protein>
    <recommendedName>
        <fullName evidence="1">Gfo/Idh/MocA-like oxidoreductase N-terminal domain-containing protein</fullName>
    </recommendedName>
</protein>
<comment type="caution">
    <text evidence="2">The sequence shown here is derived from an EMBL/GenBank/DDBJ whole genome shotgun (WGS) entry which is preliminary data.</text>
</comment>
<dbReference type="Gene3D" id="3.30.360.10">
    <property type="entry name" value="Dihydrodipicolinate Reductase, domain 2"/>
    <property type="match status" value="1"/>
</dbReference>
<dbReference type="InterPro" id="IPR036291">
    <property type="entry name" value="NAD(P)-bd_dom_sf"/>
</dbReference>
<dbReference type="EMBL" id="JAZGUE010000002">
    <property type="protein sequence ID" value="KAL2269902.1"/>
    <property type="molecule type" value="Genomic_DNA"/>
</dbReference>
<proteinExistence type="predicted"/>
<name>A0ABR4DHR7_9PEZI</name>
<feature type="domain" description="Gfo/Idh/MocA-like oxidoreductase N-terminal" evidence="1">
    <location>
        <begin position="40"/>
        <end position="94"/>
    </location>
</feature>
<sequence length="471" mass="52632">MIWGSQTPPKGASFAHWRGFIEYETQRRSRIEAGETNVPPGIDGVFVCVLDDMHCEVVVALAALGGVHIMCEKPLATTLEDCLRMYQALESNKVAGNQQAVFAVGHVLRYTPHNLLLHQLVVRERVIGDVLSVSHTEPVGWYHFAHSYVRGNWRNEKTSAPSLLTKCCHDVDLLLWFLCSPPDPSDKTSTPHLPSTVTSTGSVQYFKRSRKPPGAGSATNCLSCPIEPDCKFSAPRIYVGPDVVGFETMNTGWPVKIVVPDIESYGSAEEAKRALLAELSKDYNKEMPAEEVSRRNWFGRCVYECDNDVCDEQVVTISWDEEPFPQASAPASRNAKTAILHMVAQTKKVCKRYTHLYGVDGEIYTDSETITVEDFRTGKKTVHRPAMERGGHGGGDVGLTRQFVLAIDKVKNHGWTTNRAQLELIGCTLEEVIRSHAMVFCAEEARRGRKVVDWQEWWSAQVKDRVARVVD</sequence>
<dbReference type="Proteomes" id="UP001600064">
    <property type="component" value="Unassembled WGS sequence"/>
</dbReference>
<dbReference type="InterPro" id="IPR051450">
    <property type="entry name" value="Gfo/Idh/MocA_Oxidoreductases"/>
</dbReference>
<dbReference type="Gene3D" id="3.40.50.720">
    <property type="entry name" value="NAD(P)-binding Rossmann-like Domain"/>
    <property type="match status" value="1"/>
</dbReference>
<accession>A0ABR4DHR7</accession>
<dbReference type="GeneID" id="98122961"/>
<organism evidence="2 3">
    <name type="scientific">Remersonia thermophila</name>
    <dbReference type="NCBI Taxonomy" id="72144"/>
    <lineage>
        <taxon>Eukaryota</taxon>
        <taxon>Fungi</taxon>
        <taxon>Dikarya</taxon>
        <taxon>Ascomycota</taxon>
        <taxon>Pezizomycotina</taxon>
        <taxon>Sordariomycetes</taxon>
        <taxon>Sordariomycetidae</taxon>
        <taxon>Sordariales</taxon>
        <taxon>Sordariales incertae sedis</taxon>
        <taxon>Remersonia</taxon>
    </lineage>
</organism>
<dbReference type="InterPro" id="IPR000683">
    <property type="entry name" value="Gfo/Idh/MocA-like_OxRdtase_N"/>
</dbReference>
<evidence type="ECO:0000313" key="3">
    <source>
        <dbReference type="Proteomes" id="UP001600064"/>
    </source>
</evidence>